<dbReference type="Gene3D" id="3.40.50.200">
    <property type="entry name" value="Peptidase S8/S53 domain"/>
    <property type="match status" value="1"/>
</dbReference>
<organism evidence="10 11">
    <name type="scientific">Paenibacillus contaminans</name>
    <dbReference type="NCBI Taxonomy" id="450362"/>
    <lineage>
        <taxon>Bacteria</taxon>
        <taxon>Bacillati</taxon>
        <taxon>Bacillota</taxon>
        <taxon>Bacilli</taxon>
        <taxon>Bacillales</taxon>
        <taxon>Paenibacillaceae</taxon>
        <taxon>Paenibacillus</taxon>
    </lineage>
</organism>
<evidence type="ECO:0000256" key="2">
    <source>
        <dbReference type="ARBA" id="ARBA00022670"/>
    </source>
</evidence>
<evidence type="ECO:0000259" key="9">
    <source>
        <dbReference type="Pfam" id="PF00082"/>
    </source>
</evidence>
<evidence type="ECO:0000256" key="8">
    <source>
        <dbReference type="RuleBase" id="RU003355"/>
    </source>
</evidence>
<keyword evidence="4 7" id="KW-0378">Hydrolase</keyword>
<feature type="active site" description="Charge relay system" evidence="6 7">
    <location>
        <position position="366"/>
    </location>
</feature>
<dbReference type="PANTHER" id="PTHR43806:SF11">
    <property type="entry name" value="CEREVISIN-RELATED"/>
    <property type="match status" value="1"/>
</dbReference>
<proteinExistence type="inferred from homology"/>
<dbReference type="PANTHER" id="PTHR43806">
    <property type="entry name" value="PEPTIDASE S8"/>
    <property type="match status" value="1"/>
</dbReference>
<dbReference type="InterPro" id="IPR015500">
    <property type="entry name" value="Peptidase_S8_subtilisin-rel"/>
</dbReference>
<name>A0A329MF76_9BACL</name>
<dbReference type="InterPro" id="IPR022398">
    <property type="entry name" value="Peptidase_S8_His-AS"/>
</dbReference>
<dbReference type="PROSITE" id="PS00136">
    <property type="entry name" value="SUBTILASE_ASP"/>
    <property type="match status" value="1"/>
</dbReference>
<dbReference type="SUPFAM" id="SSF52743">
    <property type="entry name" value="Subtilisin-like"/>
    <property type="match status" value="1"/>
</dbReference>
<evidence type="ECO:0000313" key="10">
    <source>
        <dbReference type="EMBL" id="RAV18615.1"/>
    </source>
</evidence>
<dbReference type="InterPro" id="IPR023828">
    <property type="entry name" value="Peptidase_S8_Ser-AS"/>
</dbReference>
<gene>
    <name evidence="10" type="ORF">DQG23_25265</name>
</gene>
<comment type="similarity">
    <text evidence="1 7 8">Belongs to the peptidase S8 family.</text>
</comment>
<dbReference type="PROSITE" id="PS00138">
    <property type="entry name" value="SUBTILASE_SER"/>
    <property type="match status" value="1"/>
</dbReference>
<comment type="caution">
    <text evidence="10">The sequence shown here is derived from an EMBL/GenBank/DDBJ whole genome shotgun (WGS) entry which is preliminary data.</text>
</comment>
<dbReference type="AlphaFoldDB" id="A0A329MF76"/>
<evidence type="ECO:0000313" key="11">
    <source>
        <dbReference type="Proteomes" id="UP000250369"/>
    </source>
</evidence>
<keyword evidence="11" id="KW-1185">Reference proteome</keyword>
<evidence type="ECO:0000256" key="6">
    <source>
        <dbReference type="PIRSR" id="PIRSR615500-1"/>
    </source>
</evidence>
<accession>A0A329MF76</accession>
<evidence type="ECO:0000256" key="4">
    <source>
        <dbReference type="ARBA" id="ARBA00022801"/>
    </source>
</evidence>
<dbReference type="GO" id="GO:0046872">
    <property type="term" value="F:metal ion binding"/>
    <property type="evidence" value="ECO:0007669"/>
    <property type="project" value="UniProtKB-KW"/>
</dbReference>
<keyword evidence="3" id="KW-0479">Metal-binding</keyword>
<keyword evidence="2 7" id="KW-0645">Protease</keyword>
<dbReference type="PROSITE" id="PS00137">
    <property type="entry name" value="SUBTILASE_HIS"/>
    <property type="match status" value="1"/>
</dbReference>
<evidence type="ECO:0000256" key="5">
    <source>
        <dbReference type="ARBA" id="ARBA00022825"/>
    </source>
</evidence>
<dbReference type="InterPro" id="IPR034202">
    <property type="entry name" value="Subtilisin_Carlsberg-like"/>
</dbReference>
<evidence type="ECO:0000256" key="3">
    <source>
        <dbReference type="ARBA" id="ARBA00022723"/>
    </source>
</evidence>
<feature type="active site" description="Charge relay system" evidence="6 7">
    <location>
        <position position="181"/>
    </location>
</feature>
<sequence length="418" mass="44746">MESIRQTKCHVPLTGNSSLSYFEIEIAMFAGGMKMNRLAELLKSALSPGHKAEIASRSRRTQIRRLIVLKNNACYDAFLRTMKSVGLSPDKKIKSHKAVICHFNPTTDWQSLSKHALVRRIEVDRKLTLHVLPGERTGAADSACASVNKSQVIPWGINRIRAPRYWERAAYGRNVKVAVIDTGVSPHPDLNISGSFNAIDNGRSARDDNGHGTHVAGTLAGLNNKFGVIGAAPGIRLYAVKAFDSTGTGFVSDIIESIDWCVRNRMHVINMSFGMAEGSATLLESIRRAHNRGIVLVASCGNEGIMADHIDYPAKYSETIAVAATNRDNQIAGFSSRGSGITLAAPGVGICSTIPGSKYSLLSGTSMAVPHVSGAAALLLILHPGITPSQLKSRLKQTARRLSGSGTDAQGAGLIQIT</sequence>
<dbReference type="InterPro" id="IPR000209">
    <property type="entry name" value="Peptidase_S8/S53_dom"/>
</dbReference>
<dbReference type="InterPro" id="IPR036852">
    <property type="entry name" value="Peptidase_S8/S53_dom_sf"/>
</dbReference>
<dbReference type="GO" id="GO:0004252">
    <property type="term" value="F:serine-type endopeptidase activity"/>
    <property type="evidence" value="ECO:0007669"/>
    <property type="project" value="UniProtKB-UniRule"/>
</dbReference>
<dbReference type="GO" id="GO:0006508">
    <property type="term" value="P:proteolysis"/>
    <property type="evidence" value="ECO:0007669"/>
    <property type="project" value="UniProtKB-KW"/>
</dbReference>
<feature type="domain" description="Peptidase S8/S53" evidence="9">
    <location>
        <begin position="172"/>
        <end position="410"/>
    </location>
</feature>
<dbReference type="Proteomes" id="UP000250369">
    <property type="component" value="Unassembled WGS sequence"/>
</dbReference>
<feature type="active site" description="Charge relay system" evidence="6 7">
    <location>
        <position position="211"/>
    </location>
</feature>
<protein>
    <submittedName>
        <fullName evidence="10">Peptidase S8</fullName>
    </submittedName>
</protein>
<dbReference type="EMBL" id="QMFB01000016">
    <property type="protein sequence ID" value="RAV18615.1"/>
    <property type="molecule type" value="Genomic_DNA"/>
</dbReference>
<reference evidence="10 11" key="1">
    <citation type="journal article" date="2009" name="Int. J. Syst. Evol. Microbiol.">
        <title>Paenibacillus contaminans sp. nov., isolated from a contaminated laboratory plate.</title>
        <authorList>
            <person name="Chou J.H."/>
            <person name="Lee J.H."/>
            <person name="Lin M.C."/>
            <person name="Chang P.S."/>
            <person name="Arun A.B."/>
            <person name="Young C.C."/>
            <person name="Chen W.M."/>
        </authorList>
    </citation>
    <scope>NUCLEOTIDE SEQUENCE [LARGE SCALE GENOMIC DNA]</scope>
    <source>
        <strain evidence="10 11">CKOBP-6</strain>
    </source>
</reference>
<dbReference type="Pfam" id="PF00082">
    <property type="entry name" value="Peptidase_S8"/>
    <property type="match status" value="1"/>
</dbReference>
<dbReference type="InterPro" id="IPR023827">
    <property type="entry name" value="Peptidase_S8_Asp-AS"/>
</dbReference>
<dbReference type="PROSITE" id="PS51892">
    <property type="entry name" value="SUBTILASE"/>
    <property type="match status" value="1"/>
</dbReference>
<evidence type="ECO:0000256" key="7">
    <source>
        <dbReference type="PROSITE-ProRule" id="PRU01240"/>
    </source>
</evidence>
<dbReference type="CDD" id="cd07477">
    <property type="entry name" value="Peptidases_S8_Subtilisin_subset"/>
    <property type="match status" value="1"/>
</dbReference>
<evidence type="ECO:0000256" key="1">
    <source>
        <dbReference type="ARBA" id="ARBA00011073"/>
    </source>
</evidence>
<keyword evidence="5 7" id="KW-0720">Serine protease</keyword>
<dbReference type="InterPro" id="IPR050131">
    <property type="entry name" value="Peptidase_S8_subtilisin-like"/>
</dbReference>
<dbReference type="PRINTS" id="PR00723">
    <property type="entry name" value="SUBTILISIN"/>
</dbReference>